<comment type="caution">
    <text evidence="1">The sequence shown here is derived from an EMBL/GenBank/DDBJ whole genome shotgun (WGS) entry which is preliminary data.</text>
</comment>
<dbReference type="AlphaFoldDB" id="A0A8T1TQ49"/>
<proteinExistence type="predicted"/>
<evidence type="ECO:0000313" key="1">
    <source>
        <dbReference type="EMBL" id="KAG6944241.1"/>
    </source>
</evidence>
<dbReference type="EMBL" id="JAENGZ010002288">
    <property type="protein sequence ID" value="KAG6944241.1"/>
    <property type="molecule type" value="Genomic_DNA"/>
</dbReference>
<accession>A0A8T1TQ49</accession>
<dbReference type="Proteomes" id="UP000688947">
    <property type="component" value="Unassembled WGS sequence"/>
</dbReference>
<organism evidence="1 2">
    <name type="scientific">Phytophthora cactorum</name>
    <dbReference type="NCBI Taxonomy" id="29920"/>
    <lineage>
        <taxon>Eukaryota</taxon>
        <taxon>Sar</taxon>
        <taxon>Stramenopiles</taxon>
        <taxon>Oomycota</taxon>
        <taxon>Peronosporomycetes</taxon>
        <taxon>Peronosporales</taxon>
        <taxon>Peronosporaceae</taxon>
        <taxon>Phytophthora</taxon>
    </lineage>
</organism>
<evidence type="ECO:0000313" key="2">
    <source>
        <dbReference type="Proteomes" id="UP000688947"/>
    </source>
</evidence>
<dbReference type="OrthoDB" id="92532at2759"/>
<sequence length="191" mass="21319">YSGKHLVGVKSLKEVYEAAKFFLTNVEISTTEALGNITVREDYDTVGDDESIASFRLNSARQSGIVTESNKVLYDKYYGHRTFLDGRPCLVMITDSVDKDDLHPYDPKLRIRLDVGAAFSMMELRQKRSRDGNKYKTSGVACTQPREIDAGATTGDAKSEGNEEKMTVIVQSAIFLKILCHKLTSPQTRLV</sequence>
<feature type="non-terminal residue" evidence="1">
    <location>
        <position position="1"/>
    </location>
</feature>
<gene>
    <name evidence="1" type="ORF">JG687_00017977</name>
</gene>
<reference evidence="1" key="1">
    <citation type="submission" date="2021-01" db="EMBL/GenBank/DDBJ databases">
        <title>Phytophthora aleatoria, a newly-described species from Pinus radiata is distinct from Phytophthora cactorum isolates based on comparative genomics.</title>
        <authorList>
            <person name="Mcdougal R."/>
            <person name="Panda P."/>
            <person name="Williams N."/>
            <person name="Studholme D.J."/>
        </authorList>
    </citation>
    <scope>NUCLEOTIDE SEQUENCE</scope>
    <source>
        <strain evidence="1">NZFS 3830</strain>
    </source>
</reference>
<dbReference type="VEuPathDB" id="FungiDB:PC110_g10861"/>
<protein>
    <submittedName>
        <fullName evidence="1">Uncharacterized protein</fullName>
    </submittedName>
</protein>
<name>A0A8T1TQ49_9STRA</name>